<dbReference type="GO" id="GO:0005388">
    <property type="term" value="F:P-type calcium transporter activity"/>
    <property type="evidence" value="ECO:0007669"/>
    <property type="project" value="UniProtKB-EC"/>
</dbReference>
<feature type="domain" description="Cation-transporting P-type ATPase N-terminal" evidence="22">
    <location>
        <begin position="284"/>
        <end position="325"/>
    </location>
</feature>
<dbReference type="Pfam" id="PF00689">
    <property type="entry name" value="Cation_ATPase_C"/>
    <property type="match status" value="1"/>
</dbReference>
<dbReference type="GeneID" id="54423988"/>
<keyword evidence="24" id="KW-1185">Reference proteome</keyword>
<dbReference type="PANTHER" id="PTHR24093">
    <property type="entry name" value="CATION TRANSPORTING ATPASE"/>
    <property type="match status" value="1"/>
</dbReference>
<feature type="transmembrane region" description="Helical" evidence="18">
    <location>
        <begin position="1073"/>
        <end position="1094"/>
    </location>
</feature>
<dbReference type="InterPro" id="IPR036412">
    <property type="entry name" value="HAD-like_sf"/>
</dbReference>
<dbReference type="SUPFAM" id="SSF56784">
    <property type="entry name" value="HAD-like"/>
    <property type="match status" value="1"/>
</dbReference>
<evidence type="ECO:0000256" key="3">
    <source>
        <dbReference type="ARBA" id="ARBA00022554"/>
    </source>
</evidence>
<keyword evidence="8 18" id="KW-0106">Calcium</keyword>
<dbReference type="FunFam" id="1.20.1110.10:FF:000039">
    <property type="entry name" value="Calcium-transporting ATPase"/>
    <property type="match status" value="1"/>
</dbReference>
<feature type="compositionally biased region" description="Basic and acidic residues" evidence="19">
    <location>
        <begin position="1476"/>
        <end position="1485"/>
    </location>
</feature>
<keyword evidence="14 18" id="KW-0472">Membrane</keyword>
<keyword evidence="2 18" id="KW-0813">Transport</keyword>
<dbReference type="InterPro" id="IPR018303">
    <property type="entry name" value="ATPase_P-typ_P_site"/>
</dbReference>
<feature type="compositionally biased region" description="Basic and acidic residues" evidence="19">
    <location>
        <begin position="81"/>
        <end position="94"/>
    </location>
</feature>
<dbReference type="InterPro" id="IPR023299">
    <property type="entry name" value="ATPase_P-typ_cyto_dom_N"/>
</dbReference>
<reference evidence="25" key="2">
    <citation type="submission" date="2020-04" db="EMBL/GenBank/DDBJ databases">
        <authorList>
            <consortium name="NCBI Genome Project"/>
        </authorList>
    </citation>
    <scope>NUCLEOTIDE SEQUENCE</scope>
    <source>
        <strain evidence="25">CBS 781.70</strain>
    </source>
</reference>
<evidence type="ECO:0000259" key="21">
    <source>
        <dbReference type="Pfam" id="PF00689"/>
    </source>
</evidence>
<evidence type="ECO:0000256" key="16">
    <source>
        <dbReference type="ARBA" id="ARBA00048694"/>
    </source>
</evidence>
<feature type="transmembrane region" description="Helical" evidence="18">
    <location>
        <begin position="314"/>
        <end position="335"/>
    </location>
</feature>
<dbReference type="FunFam" id="3.40.1110.10:FF:000031">
    <property type="entry name" value="Calcium-transporting ATPase"/>
    <property type="match status" value="1"/>
</dbReference>
<feature type="transmembrane region" description="Helical" evidence="18">
    <location>
        <begin position="559"/>
        <end position="586"/>
    </location>
</feature>
<dbReference type="InterPro" id="IPR006068">
    <property type="entry name" value="ATPase_P-typ_cation-transptr_C"/>
</dbReference>
<evidence type="ECO:0000313" key="23">
    <source>
        <dbReference type="EMBL" id="KAF1810479.1"/>
    </source>
</evidence>
<dbReference type="Pfam" id="PF13246">
    <property type="entry name" value="Cation_ATPase"/>
    <property type="match status" value="1"/>
</dbReference>
<dbReference type="InterPro" id="IPR059000">
    <property type="entry name" value="ATPase_P-type_domA"/>
</dbReference>
<dbReference type="Pfam" id="PF08282">
    <property type="entry name" value="Hydrolase_3"/>
    <property type="match status" value="1"/>
</dbReference>
<evidence type="ECO:0000256" key="4">
    <source>
        <dbReference type="ARBA" id="ARBA00022568"/>
    </source>
</evidence>
<evidence type="ECO:0000313" key="24">
    <source>
        <dbReference type="Proteomes" id="UP000504638"/>
    </source>
</evidence>
<dbReference type="EMBL" id="ML975166">
    <property type="protein sequence ID" value="KAF1810479.1"/>
    <property type="molecule type" value="Genomic_DNA"/>
</dbReference>
<dbReference type="NCBIfam" id="TIGR01517">
    <property type="entry name" value="ATPase-IIB_Ca"/>
    <property type="match status" value="1"/>
</dbReference>
<keyword evidence="6" id="KW-0479">Metal-binding</keyword>
<feature type="compositionally biased region" description="Polar residues" evidence="19">
    <location>
        <begin position="95"/>
        <end position="113"/>
    </location>
</feature>
<organism evidence="23">
    <name type="scientific">Eremomyces bilateralis CBS 781.70</name>
    <dbReference type="NCBI Taxonomy" id="1392243"/>
    <lineage>
        <taxon>Eukaryota</taxon>
        <taxon>Fungi</taxon>
        <taxon>Dikarya</taxon>
        <taxon>Ascomycota</taxon>
        <taxon>Pezizomycotina</taxon>
        <taxon>Dothideomycetes</taxon>
        <taxon>Dothideomycetes incertae sedis</taxon>
        <taxon>Eremomycetales</taxon>
        <taxon>Eremomycetaceae</taxon>
        <taxon>Eremomyces</taxon>
    </lineage>
</organism>
<dbReference type="FunFam" id="3.40.50.1000:FF:000018">
    <property type="entry name" value="Calcium-transporting ATPase"/>
    <property type="match status" value="1"/>
</dbReference>
<protein>
    <recommendedName>
        <fullName evidence="18">Calcium-transporting ATPase</fullName>
        <ecNumber evidence="18">7.2.2.10</ecNumber>
    </recommendedName>
</protein>
<dbReference type="SFLD" id="SFLDS00003">
    <property type="entry name" value="Haloacid_Dehalogenase"/>
    <property type="match status" value="1"/>
</dbReference>
<evidence type="ECO:0000256" key="18">
    <source>
        <dbReference type="RuleBase" id="RU361146"/>
    </source>
</evidence>
<keyword evidence="10" id="KW-0460">Magnesium</keyword>
<evidence type="ECO:0000256" key="5">
    <source>
        <dbReference type="ARBA" id="ARBA00022692"/>
    </source>
</evidence>
<dbReference type="Gene3D" id="2.70.150.10">
    <property type="entry name" value="Calcium-transporting ATPase, cytoplasmic transduction domain A"/>
    <property type="match status" value="1"/>
</dbReference>
<evidence type="ECO:0000259" key="20">
    <source>
        <dbReference type="Pfam" id="PF00122"/>
    </source>
</evidence>
<feature type="transmembrane region" description="Helical" evidence="18">
    <location>
        <begin position="347"/>
        <end position="367"/>
    </location>
</feature>
<dbReference type="CDD" id="cd02081">
    <property type="entry name" value="P-type_ATPase_Ca_PMCA-like"/>
    <property type="match status" value="1"/>
</dbReference>
<evidence type="ECO:0000256" key="2">
    <source>
        <dbReference type="ARBA" id="ARBA00022448"/>
    </source>
</evidence>
<dbReference type="InterPro" id="IPR044492">
    <property type="entry name" value="P_typ_ATPase_HD_dom"/>
</dbReference>
<evidence type="ECO:0000259" key="22">
    <source>
        <dbReference type="Pfam" id="PF00690"/>
    </source>
</evidence>
<sequence length="1485" mass="161391">MSDTPEEGRNTPSPGPGGAGKRPRAPTITIDTSAVNPGDEMSDTVPLNQVATASSTALSDDPSTGNSVTPEIIEFGPGRPSDPRRTSDDSKESRPTSPHNISSPTDRYGNGNQFLDVPGRRRGESFDSSNSQTSQDSYGTTAVASPTTQTARADSTATTGGSQNVELVSDKEALQPDPGTEAEFDVDNNKFAFSPGQMSKLLNPKSLSAFRALGGVIGLEKGLRTDRRTGLSMDEEDLDGAVSFEEATTAWEVSPSTTSSDVPDKLARADTTAGRKFSEHSFIDRKRVFSDNRLPERKTKNIFQLAWMAYNDKVLILLTGAAVISLALGLYQTFGQAHGEGEARVEWIEGVAIMVAIVIVVVVGAVNDWKKERQFVKLNKKKEDRFVKVIRNGKTREISVFDILAGEVMLLEPGDLVPVDGIFLEGHNVKCDESSATGESDLLKKTGGEEVHKAILEGRPLKKLDPFIISGAKVSEGVGSFLVTSTGVHSSYGKTMMSLREDSEVTPLQLKLNVLAEYIAKLGGAAALLLFVVLLIEFLAHLKNDDRLPAEKGQNFLNILIVSITVVVVAVPEGLPLAVTLALAFATTRMLKDNNLVRLLRSCETMGNATTVCSDKTGTLTQNRMTIVAGTIGSWNRFGDKTKFTLRANTIGPESESIPEFMGALGDEVKTLIVQSIAINSTAFEGEEDGKPAFIGSKTEMAMLNLARDYLGMGSVSIERSNATIAQMVPFDSARKCMAAVVKLDDGRYRMYVKGASEILLSKATRILDNATKDLSDRPLDAEIREELNYVISSYARRSLRTIALLFRDFDSWPPKGARTMQDDKTSVEFDDVFRDMTWLGVVGIQDPLRDGVREAVQDCQRAGVFVRMVTGDNVETARAIAEDCGILVPGGLVMEGPKFRKLSRGKMAEIIPKLCVLARSSPADKEKLVKRLKEMGETVAVTGDGTNDAPALKAADVGFSMGIAGTEVAKEASAIILMDDNFASIVKALLWGRAVNDAVKKFLQFQITVNITAVALTFISAVASADQSSVLTAVQLLWVNLIMDTFAALALATDPPTPSLLNRKPDPKSAPLITLTMWKMIIGQSIFQLAVTFALHFGGAKILSYDTPEERDLLPTLVFNTFVWMQIFNMFNNRRLDNKFNIFEGIQHNYFFILIATIMIGGQVLIIFVGGRAFHVQRLEPAQWGLSVILGLISIPAGVIIRLIPDELIRKAIPDSIRRRAQPQITVEDENRFEFNQGLLDIREDLSFMKRIHGGRLSSFKYRIKNPREIFPQRSRSASHLSSQASIPSTPNINDPKRSSEGKRKDKDHDKDRTPNASPDKRRRATRSRSNSAFGAAAAMAGVVAGSIGGWSPIDRDAGDGDSESIFNAGVSRSPKLNERQDLEAAEGIELASGTRSEDPVLVPQDVVLAGKLPPSQREETTPEFRVGPLAGKGDDKLVQAEKEIESSKEDGEKKEATVDTKAKDSDDSSEDEVDGKKDKKSGG</sequence>
<comment type="subcellular location">
    <subcellularLocation>
        <location evidence="18">Membrane</location>
        <topology evidence="18">Multi-pass membrane protein</topology>
    </subcellularLocation>
    <subcellularLocation>
        <location evidence="1">Vacuole membrane</location>
        <topology evidence="1">Multi-pass membrane protein</topology>
    </subcellularLocation>
</comment>
<feature type="transmembrane region" description="Helical" evidence="18">
    <location>
        <begin position="1332"/>
        <end position="1352"/>
    </location>
</feature>
<dbReference type="Gene3D" id="3.40.1110.10">
    <property type="entry name" value="Calcium-transporting ATPase, cytoplasmic domain N"/>
    <property type="match status" value="1"/>
</dbReference>
<evidence type="ECO:0000256" key="8">
    <source>
        <dbReference type="ARBA" id="ARBA00022837"/>
    </source>
</evidence>
<evidence type="ECO:0000256" key="14">
    <source>
        <dbReference type="ARBA" id="ARBA00023136"/>
    </source>
</evidence>
<dbReference type="GO" id="GO:0005774">
    <property type="term" value="C:vacuolar membrane"/>
    <property type="evidence" value="ECO:0007669"/>
    <property type="project" value="UniProtKB-SubCell"/>
</dbReference>
<proteinExistence type="inferred from homology"/>
<dbReference type="GO" id="GO:0016887">
    <property type="term" value="F:ATP hydrolysis activity"/>
    <property type="evidence" value="ECO:0007669"/>
    <property type="project" value="InterPro"/>
</dbReference>
<feature type="compositionally biased region" description="Basic and acidic residues" evidence="19">
    <location>
        <begin position="1434"/>
        <end position="1468"/>
    </location>
</feature>
<feature type="region of interest" description="Disordered" evidence="19">
    <location>
        <begin position="1272"/>
        <end position="1335"/>
    </location>
</feature>
<keyword evidence="12 18" id="KW-1133">Transmembrane helix</keyword>
<dbReference type="GO" id="GO:0005524">
    <property type="term" value="F:ATP binding"/>
    <property type="evidence" value="ECO:0007669"/>
    <property type="project" value="UniProtKB-KW"/>
</dbReference>
<feature type="domain" description="Cation-transporting P-type ATPase C-terminal" evidence="21">
    <location>
        <begin position="1030"/>
        <end position="1204"/>
    </location>
</feature>
<evidence type="ECO:0000256" key="6">
    <source>
        <dbReference type="ARBA" id="ARBA00022723"/>
    </source>
</evidence>
<dbReference type="Gene3D" id="1.20.1110.10">
    <property type="entry name" value="Calcium-transporting ATPase, transmembrane domain"/>
    <property type="match status" value="1"/>
</dbReference>
<keyword evidence="11" id="KW-1278">Translocase</keyword>
<dbReference type="OrthoDB" id="3352408at2759"/>
<evidence type="ECO:0000313" key="25">
    <source>
        <dbReference type="RefSeq" id="XP_033532110.1"/>
    </source>
</evidence>
<evidence type="ECO:0000256" key="7">
    <source>
        <dbReference type="ARBA" id="ARBA00022741"/>
    </source>
</evidence>
<reference evidence="23 25" key="1">
    <citation type="submission" date="2020-01" db="EMBL/GenBank/DDBJ databases">
        <authorList>
            <consortium name="DOE Joint Genome Institute"/>
            <person name="Haridas S."/>
            <person name="Albert R."/>
            <person name="Binder M."/>
            <person name="Bloem J."/>
            <person name="Labutti K."/>
            <person name="Salamov A."/>
            <person name="Andreopoulos B."/>
            <person name="Baker S.E."/>
            <person name="Barry K."/>
            <person name="Bills G."/>
            <person name="Bluhm B.H."/>
            <person name="Cannon C."/>
            <person name="Castanera R."/>
            <person name="Culley D.E."/>
            <person name="Daum C."/>
            <person name="Ezra D."/>
            <person name="Gonzalez J.B."/>
            <person name="Henrissat B."/>
            <person name="Kuo A."/>
            <person name="Liang C."/>
            <person name="Lipzen A."/>
            <person name="Lutzoni F."/>
            <person name="Magnuson J."/>
            <person name="Mondo S."/>
            <person name="Nolan M."/>
            <person name="Ohm R."/>
            <person name="Pangilinan J."/>
            <person name="Park H.-J."/>
            <person name="Ramirez L."/>
            <person name="Alfaro M."/>
            <person name="Sun H."/>
            <person name="Tritt A."/>
            <person name="Yoshinaga Y."/>
            <person name="Zwiers L.-H."/>
            <person name="Turgeon B.G."/>
            <person name="Goodwin S.B."/>
            <person name="Spatafora J.W."/>
            <person name="Crous P.W."/>
            <person name="Grigoriev I.V."/>
        </authorList>
    </citation>
    <scope>NUCLEOTIDE SEQUENCE</scope>
    <source>
        <strain evidence="23 25">CBS 781.70</strain>
    </source>
</reference>
<feature type="transmembrane region" description="Helical" evidence="18">
    <location>
        <begin position="1114"/>
        <end position="1132"/>
    </location>
</feature>
<dbReference type="NCBIfam" id="TIGR01494">
    <property type="entry name" value="ATPase_P-type"/>
    <property type="match status" value="2"/>
</dbReference>
<evidence type="ECO:0000256" key="13">
    <source>
        <dbReference type="ARBA" id="ARBA00023065"/>
    </source>
</evidence>
<feature type="transmembrane region" description="Helical" evidence="18">
    <location>
        <begin position="1003"/>
        <end position="1024"/>
    </location>
</feature>
<evidence type="ECO:0000256" key="11">
    <source>
        <dbReference type="ARBA" id="ARBA00022967"/>
    </source>
</evidence>
<reference evidence="25" key="3">
    <citation type="submission" date="2025-04" db="UniProtKB">
        <authorList>
            <consortium name="RefSeq"/>
        </authorList>
    </citation>
    <scope>IDENTIFICATION</scope>
    <source>
        <strain evidence="25">CBS 781.70</strain>
    </source>
</reference>
<dbReference type="InterPro" id="IPR001757">
    <property type="entry name" value="P_typ_ATPase"/>
</dbReference>
<dbReference type="PRINTS" id="PR00119">
    <property type="entry name" value="CATATPASE"/>
</dbReference>
<keyword evidence="4 18" id="KW-0109">Calcium transport</keyword>
<dbReference type="Proteomes" id="UP000504638">
    <property type="component" value="Unplaced"/>
</dbReference>
<dbReference type="SUPFAM" id="SSF81665">
    <property type="entry name" value="Calcium ATPase, transmembrane domain M"/>
    <property type="match status" value="1"/>
</dbReference>
<dbReference type="SFLD" id="SFLDF00027">
    <property type="entry name" value="p-type_atpase"/>
    <property type="match status" value="1"/>
</dbReference>
<keyword evidence="5 18" id="KW-0812">Transmembrane</keyword>
<comment type="function">
    <text evidence="17">This magnesium-dependent enzyme catalyzes the hydrolysis of ATP coupled with the transport of calcium. Transports the calcium to the vacuole and participates in the control of the cytosolic free calcium.</text>
</comment>
<dbReference type="InterPro" id="IPR006408">
    <property type="entry name" value="P-type_ATPase_IIB"/>
</dbReference>
<dbReference type="InterPro" id="IPR008250">
    <property type="entry name" value="ATPase_P-typ_transduc_dom_A_sf"/>
</dbReference>
<feature type="transmembrane region" description="Helical" evidence="18">
    <location>
        <begin position="518"/>
        <end position="539"/>
    </location>
</feature>
<feature type="transmembrane region" description="Helical" evidence="18">
    <location>
        <begin position="1030"/>
        <end position="1052"/>
    </location>
</feature>
<feature type="region of interest" description="Disordered" evidence="19">
    <location>
        <begin position="1356"/>
        <end position="1485"/>
    </location>
</feature>
<dbReference type="InterPro" id="IPR023298">
    <property type="entry name" value="ATPase_P-typ_TM_dom_sf"/>
</dbReference>
<keyword evidence="3" id="KW-0926">Vacuole</keyword>
<evidence type="ECO:0000256" key="17">
    <source>
        <dbReference type="ARBA" id="ARBA00059328"/>
    </source>
</evidence>
<feature type="compositionally biased region" description="Polar residues" evidence="19">
    <location>
        <begin position="126"/>
        <end position="162"/>
    </location>
</feature>
<keyword evidence="13 18" id="KW-0406">Ion transport</keyword>
<feature type="region of interest" description="Disordered" evidence="19">
    <location>
        <begin position="1"/>
        <end position="162"/>
    </location>
</feature>
<dbReference type="SFLD" id="SFLDG00002">
    <property type="entry name" value="C1.7:_P-type_atpase_like"/>
    <property type="match status" value="1"/>
</dbReference>
<dbReference type="Pfam" id="PF00690">
    <property type="entry name" value="Cation_ATPase_N"/>
    <property type="match status" value="1"/>
</dbReference>
<dbReference type="Pfam" id="PF00122">
    <property type="entry name" value="E1-E2_ATPase"/>
    <property type="match status" value="1"/>
</dbReference>
<name>A0A6G1FY14_9PEZI</name>
<evidence type="ECO:0000256" key="9">
    <source>
        <dbReference type="ARBA" id="ARBA00022840"/>
    </source>
</evidence>
<gene>
    <name evidence="23 25" type="ORF">P152DRAFT_99674</name>
</gene>
<evidence type="ECO:0000256" key="10">
    <source>
        <dbReference type="ARBA" id="ARBA00022842"/>
    </source>
</evidence>
<evidence type="ECO:0000256" key="1">
    <source>
        <dbReference type="ARBA" id="ARBA00004128"/>
    </source>
</evidence>
<comment type="caution">
    <text evidence="18">Lacks conserved residue(s) required for the propagation of feature annotation.</text>
</comment>
<evidence type="ECO:0000256" key="19">
    <source>
        <dbReference type="SAM" id="MobiDB-lite"/>
    </source>
</evidence>
<dbReference type="SUPFAM" id="SSF81653">
    <property type="entry name" value="Calcium ATPase, transduction domain A"/>
    <property type="match status" value="1"/>
</dbReference>
<comment type="similarity">
    <text evidence="15 18">Belongs to the cation transport ATPase (P-type) (TC 3.A.3) family.</text>
</comment>
<comment type="function">
    <text evidence="18">Catalyzes the hydrolysis of ATP coupled with the transport of calcium.</text>
</comment>
<dbReference type="EC" id="7.2.2.10" evidence="18"/>
<dbReference type="SUPFAM" id="SSF81660">
    <property type="entry name" value="Metal cation-transporting ATPase, ATP-binding domain N"/>
    <property type="match status" value="1"/>
</dbReference>
<dbReference type="FunFam" id="2.70.150.10:FF:000028">
    <property type="entry name" value="Calcium-transporting ATPase"/>
    <property type="match status" value="1"/>
</dbReference>
<dbReference type="GO" id="GO:0006874">
    <property type="term" value="P:intracellular calcium ion homeostasis"/>
    <property type="evidence" value="ECO:0007669"/>
    <property type="project" value="TreeGrafter"/>
</dbReference>
<feature type="transmembrane region" description="Helical" evidence="18">
    <location>
        <begin position="1183"/>
        <end position="1205"/>
    </location>
</feature>
<dbReference type="Gene3D" id="3.40.50.1000">
    <property type="entry name" value="HAD superfamily/HAD-like"/>
    <property type="match status" value="1"/>
</dbReference>
<dbReference type="InterPro" id="IPR023214">
    <property type="entry name" value="HAD_sf"/>
</dbReference>
<dbReference type="PROSITE" id="PS00154">
    <property type="entry name" value="ATPASE_E1_E2"/>
    <property type="match status" value="1"/>
</dbReference>
<accession>A0A6G1FY14</accession>
<feature type="compositionally biased region" description="Polar residues" evidence="19">
    <location>
        <begin position="45"/>
        <end position="69"/>
    </location>
</feature>
<feature type="compositionally biased region" description="Basic and acidic residues" evidence="19">
    <location>
        <begin position="1296"/>
        <end position="1315"/>
    </location>
</feature>
<keyword evidence="9 18" id="KW-0067">ATP-binding</keyword>
<comment type="catalytic activity">
    <reaction evidence="16 18">
        <text>Ca(2+)(in) + ATP + H2O = Ca(2+)(out) + ADP + phosphate + H(+)</text>
        <dbReference type="Rhea" id="RHEA:18105"/>
        <dbReference type="ChEBI" id="CHEBI:15377"/>
        <dbReference type="ChEBI" id="CHEBI:15378"/>
        <dbReference type="ChEBI" id="CHEBI:29108"/>
        <dbReference type="ChEBI" id="CHEBI:30616"/>
        <dbReference type="ChEBI" id="CHEBI:43474"/>
        <dbReference type="ChEBI" id="CHEBI:456216"/>
        <dbReference type="EC" id="7.2.2.10"/>
    </reaction>
</comment>
<feature type="transmembrane region" description="Helical" evidence="18">
    <location>
        <begin position="1152"/>
        <end position="1171"/>
    </location>
</feature>
<evidence type="ECO:0000256" key="15">
    <source>
        <dbReference type="ARBA" id="ARBA00038148"/>
    </source>
</evidence>
<evidence type="ECO:0000256" key="12">
    <source>
        <dbReference type="ARBA" id="ARBA00022989"/>
    </source>
</evidence>
<dbReference type="RefSeq" id="XP_033532110.1">
    <property type="nucleotide sequence ID" value="XM_033683418.1"/>
</dbReference>
<dbReference type="GO" id="GO:0046872">
    <property type="term" value="F:metal ion binding"/>
    <property type="evidence" value="ECO:0007669"/>
    <property type="project" value="UniProtKB-KW"/>
</dbReference>
<dbReference type="InterPro" id="IPR004014">
    <property type="entry name" value="ATPase_P-typ_cation-transptr_N"/>
</dbReference>
<feature type="domain" description="P-type ATPase A" evidence="20">
    <location>
        <begin position="384"/>
        <end position="497"/>
    </location>
</feature>
<keyword evidence="7 18" id="KW-0547">Nucleotide-binding</keyword>
<dbReference type="PANTHER" id="PTHR24093:SF369">
    <property type="entry name" value="CALCIUM-TRANSPORTING ATPASE"/>
    <property type="match status" value="1"/>
</dbReference>
<feature type="compositionally biased region" description="Low complexity" evidence="19">
    <location>
        <begin position="1273"/>
        <end position="1290"/>
    </location>
</feature>
<dbReference type="GO" id="GO:0005886">
    <property type="term" value="C:plasma membrane"/>
    <property type="evidence" value="ECO:0007669"/>
    <property type="project" value="TreeGrafter"/>
</dbReference>